<protein>
    <submittedName>
        <fullName evidence="2">Uncharacterized protein</fullName>
    </submittedName>
</protein>
<dbReference type="Pfam" id="PF14997">
    <property type="entry name" value="CECR6_TMEM121"/>
    <property type="match status" value="1"/>
</dbReference>
<dbReference type="AlphaFoldDB" id="K1P1E8"/>
<sequence>MANCFIKCCRTVKHLPVRIICLLVYILHTSCVDYYLVEHKDISWFGFLVADVIIFCLFIASFLVSYRNLSGPRSDFKLKKAGSWLGVCSWFLFSAIVATKAGIIFIDFADDLNENDFFGPNTLKTSLALAGVVFLLHLSSLHDAKPGSERRAYIEELTGTVIFDIMDCVDSMEPLFIKEDRDTFPPGLVEAIVAIACLNFVIPTIPLLTLTYTKFGHAKLPRRLVMLHKILLAYIINLPLLIMRMILWHGLNHGVSIFSLKNVIVIAMVSHDFYEHHESNMDETREDNDKKDKLEGGGLSNKAYNLENSSTTNDPFISSISFSRNF</sequence>
<reference evidence="2" key="1">
    <citation type="journal article" date="2012" name="Nature">
        <title>The oyster genome reveals stress adaptation and complexity of shell formation.</title>
        <authorList>
            <person name="Zhang G."/>
            <person name="Fang X."/>
            <person name="Guo X."/>
            <person name="Li L."/>
            <person name="Luo R."/>
            <person name="Xu F."/>
            <person name="Yang P."/>
            <person name="Zhang L."/>
            <person name="Wang X."/>
            <person name="Qi H."/>
            <person name="Xiong Z."/>
            <person name="Que H."/>
            <person name="Xie Y."/>
            <person name="Holland P.W."/>
            <person name="Paps J."/>
            <person name="Zhu Y."/>
            <person name="Wu F."/>
            <person name="Chen Y."/>
            <person name="Wang J."/>
            <person name="Peng C."/>
            <person name="Meng J."/>
            <person name="Yang L."/>
            <person name="Liu J."/>
            <person name="Wen B."/>
            <person name="Zhang N."/>
            <person name="Huang Z."/>
            <person name="Zhu Q."/>
            <person name="Feng Y."/>
            <person name="Mount A."/>
            <person name="Hedgecock D."/>
            <person name="Xu Z."/>
            <person name="Liu Y."/>
            <person name="Domazet-Loso T."/>
            <person name="Du Y."/>
            <person name="Sun X."/>
            <person name="Zhang S."/>
            <person name="Liu B."/>
            <person name="Cheng P."/>
            <person name="Jiang X."/>
            <person name="Li J."/>
            <person name="Fan D."/>
            <person name="Wang W."/>
            <person name="Fu W."/>
            <person name="Wang T."/>
            <person name="Wang B."/>
            <person name="Zhang J."/>
            <person name="Peng Z."/>
            <person name="Li Y."/>
            <person name="Li N."/>
            <person name="Wang J."/>
            <person name="Chen M."/>
            <person name="He Y."/>
            <person name="Tan F."/>
            <person name="Song X."/>
            <person name="Zheng Q."/>
            <person name="Huang R."/>
            <person name="Yang H."/>
            <person name="Du X."/>
            <person name="Chen L."/>
            <person name="Yang M."/>
            <person name="Gaffney P.M."/>
            <person name="Wang S."/>
            <person name="Luo L."/>
            <person name="She Z."/>
            <person name="Ming Y."/>
            <person name="Huang W."/>
            <person name="Zhang S."/>
            <person name="Huang B."/>
            <person name="Zhang Y."/>
            <person name="Qu T."/>
            <person name="Ni P."/>
            <person name="Miao G."/>
            <person name="Wang J."/>
            <person name="Wang Q."/>
            <person name="Steinberg C.E."/>
            <person name="Wang H."/>
            <person name="Li N."/>
            <person name="Qian L."/>
            <person name="Zhang G."/>
            <person name="Li Y."/>
            <person name="Yang H."/>
            <person name="Liu X."/>
            <person name="Wang J."/>
            <person name="Yin Y."/>
            <person name="Wang J."/>
        </authorList>
    </citation>
    <scope>NUCLEOTIDE SEQUENCE [LARGE SCALE GENOMIC DNA]</scope>
    <source>
        <strain evidence="2">05x7-T-G4-1.051#20</strain>
    </source>
</reference>
<accession>K1P1E8</accession>
<evidence type="ECO:0000256" key="1">
    <source>
        <dbReference type="ARBA" id="ARBA00007711"/>
    </source>
</evidence>
<dbReference type="PANTHER" id="PTHR47399:SF1">
    <property type="entry name" value="TRANSMEMBRANE PROTEIN 121B"/>
    <property type="match status" value="1"/>
</dbReference>
<comment type="similarity">
    <text evidence="1">Belongs to the TMEM121 family.</text>
</comment>
<dbReference type="InParanoid" id="K1P1E8"/>
<organism evidence="2">
    <name type="scientific">Magallana gigas</name>
    <name type="common">Pacific oyster</name>
    <name type="synonym">Crassostrea gigas</name>
    <dbReference type="NCBI Taxonomy" id="29159"/>
    <lineage>
        <taxon>Eukaryota</taxon>
        <taxon>Metazoa</taxon>
        <taxon>Spiralia</taxon>
        <taxon>Lophotrochozoa</taxon>
        <taxon>Mollusca</taxon>
        <taxon>Bivalvia</taxon>
        <taxon>Autobranchia</taxon>
        <taxon>Pteriomorphia</taxon>
        <taxon>Ostreida</taxon>
        <taxon>Ostreoidea</taxon>
        <taxon>Ostreidae</taxon>
        <taxon>Magallana</taxon>
    </lineage>
</organism>
<name>K1P1E8_MAGGI</name>
<evidence type="ECO:0000313" key="2">
    <source>
        <dbReference type="EMBL" id="EKC17642.1"/>
    </source>
</evidence>
<dbReference type="PANTHER" id="PTHR47399">
    <property type="entry name" value="TRANSMEMBRANE PROTEIN 121B"/>
    <property type="match status" value="1"/>
</dbReference>
<dbReference type="InterPro" id="IPR032776">
    <property type="entry name" value="CECR6/TMEM121"/>
</dbReference>
<proteinExistence type="inferred from homology"/>
<gene>
    <name evidence="2" type="ORF">CGI_10000415</name>
</gene>
<dbReference type="HOGENOM" id="CLU_062697_0_0_1"/>
<dbReference type="EMBL" id="JH822369">
    <property type="protein sequence ID" value="EKC17642.1"/>
    <property type="molecule type" value="Genomic_DNA"/>
</dbReference>
<dbReference type="InterPro" id="IPR026624">
    <property type="entry name" value="CECR6"/>
</dbReference>